<accession>A0A2K1IJB1</accession>
<reference evidence="2" key="3">
    <citation type="submission" date="2020-12" db="UniProtKB">
        <authorList>
            <consortium name="EnsemblPlants"/>
        </authorList>
    </citation>
    <scope>IDENTIFICATION</scope>
</reference>
<dbReference type="InParanoid" id="A0A2K1IJB1"/>
<dbReference type="AlphaFoldDB" id="A0A2K1IJB1"/>
<name>A0A2K1IJB1_PHYPA</name>
<reference evidence="1 3" key="2">
    <citation type="journal article" date="2018" name="Plant J.">
        <title>The Physcomitrella patens chromosome-scale assembly reveals moss genome structure and evolution.</title>
        <authorList>
            <person name="Lang D."/>
            <person name="Ullrich K.K."/>
            <person name="Murat F."/>
            <person name="Fuchs J."/>
            <person name="Jenkins J."/>
            <person name="Haas F.B."/>
            <person name="Piednoel M."/>
            <person name="Gundlach H."/>
            <person name="Van Bel M."/>
            <person name="Meyberg R."/>
            <person name="Vives C."/>
            <person name="Morata J."/>
            <person name="Symeonidi A."/>
            <person name="Hiss M."/>
            <person name="Muchero W."/>
            <person name="Kamisugi Y."/>
            <person name="Saleh O."/>
            <person name="Blanc G."/>
            <person name="Decker E.L."/>
            <person name="van Gessel N."/>
            <person name="Grimwood J."/>
            <person name="Hayes R.D."/>
            <person name="Graham S.W."/>
            <person name="Gunter L.E."/>
            <person name="McDaniel S.F."/>
            <person name="Hoernstein S.N.W."/>
            <person name="Larsson A."/>
            <person name="Li F.W."/>
            <person name="Perroud P.F."/>
            <person name="Phillips J."/>
            <person name="Ranjan P."/>
            <person name="Rokshar D.S."/>
            <person name="Rothfels C.J."/>
            <person name="Schneider L."/>
            <person name="Shu S."/>
            <person name="Stevenson D.W."/>
            <person name="Thummler F."/>
            <person name="Tillich M."/>
            <person name="Villarreal Aguilar J.C."/>
            <person name="Widiez T."/>
            <person name="Wong G.K."/>
            <person name="Wymore A."/>
            <person name="Zhang Y."/>
            <person name="Zimmer A.D."/>
            <person name="Quatrano R.S."/>
            <person name="Mayer K.F.X."/>
            <person name="Goodstein D."/>
            <person name="Casacuberta J.M."/>
            <person name="Vandepoele K."/>
            <person name="Reski R."/>
            <person name="Cuming A.C."/>
            <person name="Tuskan G.A."/>
            <person name="Maumus F."/>
            <person name="Salse J."/>
            <person name="Schmutz J."/>
            <person name="Rensing S.A."/>
        </authorList>
    </citation>
    <scope>NUCLEOTIDE SEQUENCE [LARGE SCALE GENOMIC DNA]</scope>
    <source>
        <strain evidence="2 3">cv. Gransden 2004</strain>
    </source>
</reference>
<keyword evidence="3" id="KW-1185">Reference proteome</keyword>
<proteinExistence type="predicted"/>
<gene>
    <name evidence="1" type="ORF">PHYPA_028056</name>
</gene>
<evidence type="ECO:0000313" key="1">
    <source>
        <dbReference type="EMBL" id="PNR29363.1"/>
    </source>
</evidence>
<evidence type="ECO:0000313" key="3">
    <source>
        <dbReference type="Proteomes" id="UP000006727"/>
    </source>
</evidence>
<dbReference type="EMBL" id="ABEU02000023">
    <property type="protein sequence ID" value="PNR29363.1"/>
    <property type="molecule type" value="Genomic_DNA"/>
</dbReference>
<dbReference type="EnsemblPlants" id="Pp3c23_14110V3.1">
    <property type="protein sequence ID" value="Pp3c23_14110V3.1"/>
    <property type="gene ID" value="Pp3c23_14110"/>
</dbReference>
<reference evidence="1 3" key="1">
    <citation type="journal article" date="2008" name="Science">
        <title>The Physcomitrella genome reveals evolutionary insights into the conquest of land by plants.</title>
        <authorList>
            <person name="Rensing S."/>
            <person name="Lang D."/>
            <person name="Zimmer A."/>
            <person name="Terry A."/>
            <person name="Salamov A."/>
            <person name="Shapiro H."/>
            <person name="Nishiyama T."/>
            <person name="Perroud P.-F."/>
            <person name="Lindquist E."/>
            <person name="Kamisugi Y."/>
            <person name="Tanahashi T."/>
            <person name="Sakakibara K."/>
            <person name="Fujita T."/>
            <person name="Oishi K."/>
            <person name="Shin-I T."/>
            <person name="Kuroki Y."/>
            <person name="Toyoda A."/>
            <person name="Suzuki Y."/>
            <person name="Hashimoto A."/>
            <person name="Yamaguchi K."/>
            <person name="Sugano A."/>
            <person name="Kohara Y."/>
            <person name="Fujiyama A."/>
            <person name="Anterola A."/>
            <person name="Aoki S."/>
            <person name="Ashton N."/>
            <person name="Barbazuk W.B."/>
            <person name="Barker E."/>
            <person name="Bennetzen J."/>
            <person name="Bezanilla M."/>
            <person name="Blankenship R."/>
            <person name="Cho S.H."/>
            <person name="Dutcher S."/>
            <person name="Estelle M."/>
            <person name="Fawcett J.A."/>
            <person name="Gundlach H."/>
            <person name="Hanada K."/>
            <person name="Heyl A."/>
            <person name="Hicks K.A."/>
            <person name="Hugh J."/>
            <person name="Lohr M."/>
            <person name="Mayer K."/>
            <person name="Melkozernov A."/>
            <person name="Murata T."/>
            <person name="Nelson D."/>
            <person name="Pils B."/>
            <person name="Prigge M."/>
            <person name="Reiss B."/>
            <person name="Renner T."/>
            <person name="Rombauts S."/>
            <person name="Rushton P."/>
            <person name="Sanderfoot A."/>
            <person name="Schween G."/>
            <person name="Shiu S.-H."/>
            <person name="Stueber K."/>
            <person name="Theodoulou F.L."/>
            <person name="Tu H."/>
            <person name="Van de Peer Y."/>
            <person name="Verrier P.J."/>
            <person name="Waters E."/>
            <person name="Wood A."/>
            <person name="Yang L."/>
            <person name="Cove D."/>
            <person name="Cuming A."/>
            <person name="Hasebe M."/>
            <person name="Lucas S."/>
            <person name="Mishler D.B."/>
            <person name="Reski R."/>
            <person name="Grigoriev I."/>
            <person name="Quatrano R.S."/>
            <person name="Boore J.L."/>
        </authorList>
    </citation>
    <scope>NUCLEOTIDE SEQUENCE [LARGE SCALE GENOMIC DNA]</scope>
    <source>
        <strain evidence="2 3">cv. Gransden 2004</strain>
    </source>
</reference>
<evidence type="ECO:0000313" key="2">
    <source>
        <dbReference type="EnsemblPlants" id="Pp3c23_14110V3.1"/>
    </source>
</evidence>
<organism evidence="1">
    <name type="scientific">Physcomitrium patens</name>
    <name type="common">Spreading-leaved earth moss</name>
    <name type="synonym">Physcomitrella patens</name>
    <dbReference type="NCBI Taxonomy" id="3218"/>
    <lineage>
        <taxon>Eukaryota</taxon>
        <taxon>Viridiplantae</taxon>
        <taxon>Streptophyta</taxon>
        <taxon>Embryophyta</taxon>
        <taxon>Bryophyta</taxon>
        <taxon>Bryophytina</taxon>
        <taxon>Bryopsida</taxon>
        <taxon>Funariidae</taxon>
        <taxon>Funariales</taxon>
        <taxon>Funariaceae</taxon>
        <taxon>Physcomitrium</taxon>
    </lineage>
</organism>
<sequence length="34" mass="4268">MYVLKFFKSKRYKRIKRLVEEIGGIMWCMNQRKS</sequence>
<dbReference type="Gramene" id="Pp3c23_14110V3.1">
    <property type="protein sequence ID" value="Pp3c23_14110V3.1"/>
    <property type="gene ID" value="Pp3c23_14110"/>
</dbReference>
<protein>
    <submittedName>
        <fullName evidence="1 2">Uncharacterized protein</fullName>
    </submittedName>
</protein>
<dbReference type="Proteomes" id="UP000006727">
    <property type="component" value="Chromosome 23"/>
</dbReference>